<evidence type="ECO:0000313" key="6">
    <source>
        <dbReference type="Proteomes" id="UP000322159"/>
    </source>
</evidence>
<proteinExistence type="predicted"/>
<feature type="region of interest" description="Disordered" evidence="2">
    <location>
        <begin position="183"/>
        <end position="211"/>
    </location>
</feature>
<gene>
    <name evidence="5" type="ORF">FLP23_01305</name>
</gene>
<evidence type="ECO:0000256" key="1">
    <source>
        <dbReference type="SAM" id="Coils"/>
    </source>
</evidence>
<feature type="transmembrane region" description="Helical" evidence="3">
    <location>
        <begin position="72"/>
        <end position="94"/>
    </location>
</feature>
<keyword evidence="3" id="KW-0472">Membrane</keyword>
<evidence type="ECO:0000259" key="4">
    <source>
        <dbReference type="Pfam" id="PF04024"/>
    </source>
</evidence>
<evidence type="ECO:0000313" key="5">
    <source>
        <dbReference type="EMBL" id="QEO08773.1"/>
    </source>
</evidence>
<evidence type="ECO:0000256" key="3">
    <source>
        <dbReference type="SAM" id="Phobius"/>
    </source>
</evidence>
<feature type="transmembrane region" description="Helical" evidence="3">
    <location>
        <begin position="324"/>
        <end position="342"/>
    </location>
</feature>
<keyword evidence="3" id="KW-1133">Transmembrane helix</keyword>
<keyword evidence="6" id="KW-1185">Reference proteome</keyword>
<keyword evidence="3" id="KW-0812">Transmembrane</keyword>
<dbReference type="Proteomes" id="UP000322159">
    <property type="component" value="Chromosome"/>
</dbReference>
<feature type="region of interest" description="Disordered" evidence="2">
    <location>
        <begin position="136"/>
        <end position="170"/>
    </location>
</feature>
<accession>A0A5C1Y432</accession>
<feature type="transmembrane region" description="Helical" evidence="3">
    <location>
        <begin position="106"/>
        <end position="128"/>
    </location>
</feature>
<keyword evidence="1" id="KW-0175">Coiled coil</keyword>
<evidence type="ECO:0000256" key="2">
    <source>
        <dbReference type="SAM" id="MobiDB-lite"/>
    </source>
</evidence>
<dbReference type="KEGG" id="lyk:FLP23_01305"/>
<protein>
    <submittedName>
        <fullName evidence="5">PspC domain-containing protein</fullName>
    </submittedName>
</protein>
<feature type="coiled-coil region" evidence="1">
    <location>
        <begin position="229"/>
        <end position="256"/>
    </location>
</feature>
<feature type="region of interest" description="Disordered" evidence="2">
    <location>
        <begin position="494"/>
        <end position="515"/>
    </location>
</feature>
<dbReference type="OrthoDB" id="7359894at2"/>
<feature type="compositionally biased region" description="Low complexity" evidence="2">
    <location>
        <begin position="154"/>
        <end position="170"/>
    </location>
</feature>
<feature type="domain" description="Phage shock protein PspC N-terminal" evidence="4">
    <location>
        <begin position="2"/>
        <end position="53"/>
    </location>
</feature>
<feature type="transmembrane region" description="Helical" evidence="3">
    <location>
        <begin position="28"/>
        <end position="51"/>
    </location>
</feature>
<sequence length="515" mass="54255">MPRRHGWLGGVCAGVAQRLGIDPILVRGVVVVVAVLGAPVALLYAVAWFLLPDQEGTIHAQELGHGRITRALPGIAGLFLLSFLPLAQGFWFAGSLYWGDPSWLGAILRVVWTAAVIVAVVVLVVWLARRSAATDIPTTPATTDDRPETVPSFPADAAPAEAEPADADAVPAAAALAATTPTVTNPAAAPGEPPAPPADASTEELADWKRSQDAWQKQRAAWVAEQRRSERERSQAEAHQRALAAAEAARERARIRKLTRPRASAGVVFLVLGVALVAGALAALAASGSPATTGAEWMIGAAVLVLVLGAGTLVVALARRRSGALAFFSILAVLALLAAVVLPHDRQVLLPGSGINTVQGGRFAQILGTTWMYVQDRDDEPVVVDLWQASGNINVEMAEGSTVRLEVVSTSPSRAAVGIDQARMDGDISRFAGYSVGESRRVITIGDGDPDLVLRVWLGSSAWLSIRGWGQSEVFATLDPLPDQWMQWDHDTETNLLEPTPIPSTEPGATGEGAL</sequence>
<dbReference type="InterPro" id="IPR007168">
    <property type="entry name" value="Phageshock_PspC_N"/>
</dbReference>
<dbReference type="EMBL" id="CP043504">
    <property type="protein sequence ID" value="QEO08773.1"/>
    <property type="molecule type" value="Genomic_DNA"/>
</dbReference>
<organism evidence="5 6">
    <name type="scientific">Protaetiibacter larvae</name>
    <dbReference type="NCBI Taxonomy" id="2592654"/>
    <lineage>
        <taxon>Bacteria</taxon>
        <taxon>Bacillati</taxon>
        <taxon>Actinomycetota</taxon>
        <taxon>Actinomycetes</taxon>
        <taxon>Micrococcales</taxon>
        <taxon>Microbacteriaceae</taxon>
        <taxon>Protaetiibacter</taxon>
    </lineage>
</organism>
<name>A0A5C1Y432_9MICO</name>
<feature type="transmembrane region" description="Helical" evidence="3">
    <location>
        <begin position="263"/>
        <end position="285"/>
    </location>
</feature>
<dbReference type="AlphaFoldDB" id="A0A5C1Y432"/>
<dbReference type="Pfam" id="PF04024">
    <property type="entry name" value="PspC"/>
    <property type="match status" value="1"/>
</dbReference>
<feature type="transmembrane region" description="Helical" evidence="3">
    <location>
        <begin position="297"/>
        <end position="317"/>
    </location>
</feature>
<reference evidence="5 6" key="1">
    <citation type="submission" date="2019-09" db="EMBL/GenBank/DDBJ databases">
        <title>Genome sequencing of strain KACC 19322.</title>
        <authorList>
            <person name="Heo J."/>
            <person name="Kim S.-J."/>
            <person name="Kim J.-S."/>
            <person name="Hong S.-B."/>
            <person name="Kwon S.-W."/>
        </authorList>
    </citation>
    <scope>NUCLEOTIDE SEQUENCE [LARGE SCALE GENOMIC DNA]</scope>
    <source>
        <strain evidence="5 6">KACC 19322</strain>
    </source>
</reference>